<dbReference type="FunCoup" id="F0ZCJ0">
    <property type="interactions" value="6"/>
</dbReference>
<dbReference type="RefSeq" id="XP_003285110.1">
    <property type="nucleotide sequence ID" value="XM_003285062.1"/>
</dbReference>
<sequence>SNWTFSIFDCCSTPLLSFATCCLCPCQVGRQRATLTESFGCGQCLFLTFCLPFAAFLNRYEIRSRYHIRGNAISDGVCCCLCGCCATVQQARELNYKGDKPGALFMSSDEENTYSSPNPTYQSHNND</sequence>
<feature type="non-terminal residue" evidence="2">
    <location>
        <position position="127"/>
    </location>
</feature>
<dbReference type="EMBL" id="GL870978">
    <property type="protein sequence ID" value="EGC38353.1"/>
    <property type="molecule type" value="Genomic_DNA"/>
</dbReference>
<dbReference type="KEGG" id="dpp:DICPUDRAFT_22488"/>
<keyword evidence="3" id="KW-1185">Reference proteome</keyword>
<organism evidence="2 3">
    <name type="scientific">Dictyostelium purpureum</name>
    <name type="common">Slime mold</name>
    <dbReference type="NCBI Taxonomy" id="5786"/>
    <lineage>
        <taxon>Eukaryota</taxon>
        <taxon>Amoebozoa</taxon>
        <taxon>Evosea</taxon>
        <taxon>Eumycetozoa</taxon>
        <taxon>Dictyostelia</taxon>
        <taxon>Dictyosteliales</taxon>
        <taxon>Dictyosteliaceae</taxon>
        <taxon>Dictyostelium</taxon>
    </lineage>
</organism>
<dbReference type="OMA" id="CPCQVAR"/>
<dbReference type="InParanoid" id="F0ZCJ0"/>
<dbReference type="PANTHER" id="PTHR15907">
    <property type="entry name" value="DUF614 FAMILY PROTEIN-RELATED"/>
    <property type="match status" value="1"/>
</dbReference>
<dbReference type="VEuPathDB" id="AmoebaDB:DICPUDRAFT_22488"/>
<dbReference type="AlphaFoldDB" id="F0ZCJ0"/>
<proteinExistence type="predicted"/>
<dbReference type="Pfam" id="PF04749">
    <property type="entry name" value="PLAC8"/>
    <property type="match status" value="1"/>
</dbReference>
<dbReference type="GeneID" id="10502276"/>
<accession>F0ZCJ0</accession>
<dbReference type="NCBIfam" id="TIGR01571">
    <property type="entry name" value="A_thal_Cys_rich"/>
    <property type="match status" value="1"/>
</dbReference>
<protein>
    <recommendedName>
        <fullName evidence="4">PLAC8 family protein</fullName>
    </recommendedName>
</protein>
<evidence type="ECO:0000313" key="2">
    <source>
        <dbReference type="EMBL" id="EGC38353.1"/>
    </source>
</evidence>
<dbReference type="Proteomes" id="UP000001064">
    <property type="component" value="Unassembled WGS sequence"/>
</dbReference>
<evidence type="ECO:0000313" key="3">
    <source>
        <dbReference type="Proteomes" id="UP000001064"/>
    </source>
</evidence>
<feature type="compositionally biased region" description="Polar residues" evidence="1">
    <location>
        <begin position="113"/>
        <end position="127"/>
    </location>
</feature>
<dbReference type="OrthoDB" id="1045822at2759"/>
<feature type="region of interest" description="Disordered" evidence="1">
    <location>
        <begin position="107"/>
        <end position="127"/>
    </location>
</feature>
<dbReference type="eggNOG" id="ENOG502RSPA">
    <property type="taxonomic scope" value="Eukaryota"/>
</dbReference>
<feature type="non-terminal residue" evidence="2">
    <location>
        <position position="1"/>
    </location>
</feature>
<reference evidence="3" key="1">
    <citation type="journal article" date="2011" name="Genome Biol.">
        <title>Comparative genomics of the social amoebae Dictyostelium discoideum and Dictyostelium purpureum.</title>
        <authorList>
            <consortium name="US DOE Joint Genome Institute (JGI-PGF)"/>
            <person name="Sucgang R."/>
            <person name="Kuo A."/>
            <person name="Tian X."/>
            <person name="Salerno W."/>
            <person name="Parikh A."/>
            <person name="Feasley C.L."/>
            <person name="Dalin E."/>
            <person name="Tu H."/>
            <person name="Huang E."/>
            <person name="Barry K."/>
            <person name="Lindquist E."/>
            <person name="Shapiro H."/>
            <person name="Bruce D."/>
            <person name="Schmutz J."/>
            <person name="Salamov A."/>
            <person name="Fey P."/>
            <person name="Gaudet P."/>
            <person name="Anjard C."/>
            <person name="Babu M.M."/>
            <person name="Basu S."/>
            <person name="Bushmanova Y."/>
            <person name="van der Wel H."/>
            <person name="Katoh-Kurasawa M."/>
            <person name="Dinh C."/>
            <person name="Coutinho P.M."/>
            <person name="Saito T."/>
            <person name="Elias M."/>
            <person name="Schaap P."/>
            <person name="Kay R.R."/>
            <person name="Henrissat B."/>
            <person name="Eichinger L."/>
            <person name="Rivero F."/>
            <person name="Putnam N.H."/>
            <person name="West C.M."/>
            <person name="Loomis W.F."/>
            <person name="Chisholm R.L."/>
            <person name="Shaulsky G."/>
            <person name="Strassmann J.E."/>
            <person name="Queller D.C."/>
            <person name="Kuspa A."/>
            <person name="Grigoriev I.V."/>
        </authorList>
    </citation>
    <scope>NUCLEOTIDE SEQUENCE [LARGE SCALE GENOMIC DNA]</scope>
    <source>
        <strain evidence="3">QSDP1</strain>
    </source>
</reference>
<dbReference type="InterPro" id="IPR006461">
    <property type="entry name" value="PLAC_motif_containing"/>
</dbReference>
<name>F0ZCJ0_DICPU</name>
<evidence type="ECO:0008006" key="4">
    <source>
        <dbReference type="Google" id="ProtNLM"/>
    </source>
</evidence>
<gene>
    <name evidence="2" type="ORF">DICPUDRAFT_22488</name>
</gene>
<evidence type="ECO:0000256" key="1">
    <source>
        <dbReference type="SAM" id="MobiDB-lite"/>
    </source>
</evidence>